<dbReference type="OrthoDB" id="6429341at2759"/>
<comment type="caution">
    <text evidence="1">The sequence shown here is derived from an EMBL/GenBank/DDBJ whole genome shotgun (WGS) entry which is preliminary data.</text>
</comment>
<keyword evidence="2" id="KW-1185">Reference proteome</keyword>
<dbReference type="InterPro" id="IPR052752">
    <property type="entry name" value="NACHT-WD_repeat"/>
</dbReference>
<dbReference type="InterPro" id="IPR036397">
    <property type="entry name" value="RNaseH_sf"/>
</dbReference>
<dbReference type="Gene3D" id="1.10.10.60">
    <property type="entry name" value="Homeodomain-like"/>
    <property type="match status" value="1"/>
</dbReference>
<dbReference type="PANTHER" id="PTHR19871:SF14">
    <property type="entry name" value="DUF4062 DOMAIN-CONTAINING PROTEIN"/>
    <property type="match status" value="1"/>
</dbReference>
<name>A0A177AX53_9BILA</name>
<sequence length="588" mass="69613">MTDRKPHLSEGNIQRVFMMRLNNKTLSEIASTFNVSKSTIHRILKKANKPDKRGISLKSLEIVSPTTVWRVLKKSPIIRLERIKKAPLLTLIHKQKRMEFARVNIGRNWGKICFSDEKRFCLDGYASYWHDVRKESLEKPKRQSRGCGIMRLSMKINNTKNEDKVAISNEILFNGYVSGKYACITPFRRKQFFLNLIYNFKEFQVERNLIWSKIYPIINDWLLLNFGYELKIFLGQKNSKYLVLRVIDEIIFNQICDELHRSKNSRFTRGWDIIHDYYFVDYNNLPVIYRLKNIKSVDNKIAEKLIYFIRKGIELGLLNGTINEKAAEQYLLNDFEYQLNVADIFNSCHVAKNSILIKREISDIFNFLDIECAQDYIDIEYETNDKKELVPIRNISNHSKLYDLEEKLANVIEKSNILFYNTLWRFDNKILNESNNQPLNVYKQCKLKLDVNYTRNLIQHVENKLKNIIYKFFWEKNNAKLNLNLEKMYFNETVADQGCQSLVYQMEANALFEKRFFFIDEIVANWQYCHESVRQNMIYPNIFDQAMNYINQNLHNNVEFSFPMIISGITGCGKTTFLSQVATIVIFS</sequence>
<protein>
    <submittedName>
        <fullName evidence="1">Uncharacterized protein</fullName>
    </submittedName>
</protein>
<dbReference type="Gene3D" id="3.30.420.10">
    <property type="entry name" value="Ribonuclease H-like superfamily/Ribonuclease H"/>
    <property type="match status" value="1"/>
</dbReference>
<dbReference type="AlphaFoldDB" id="A0A177AX53"/>
<evidence type="ECO:0000313" key="2">
    <source>
        <dbReference type="Proteomes" id="UP000078046"/>
    </source>
</evidence>
<reference evidence="1 2" key="1">
    <citation type="submission" date="2016-04" db="EMBL/GenBank/DDBJ databases">
        <title>The genome of Intoshia linei affirms orthonectids as highly simplified spiralians.</title>
        <authorList>
            <person name="Mikhailov K.V."/>
            <person name="Slusarev G.S."/>
            <person name="Nikitin M.A."/>
            <person name="Logacheva M.D."/>
            <person name="Penin A."/>
            <person name="Aleoshin V."/>
            <person name="Panchin Y.V."/>
        </authorList>
    </citation>
    <scope>NUCLEOTIDE SEQUENCE [LARGE SCALE GENOMIC DNA]</scope>
    <source>
        <strain evidence="1">Intl2013</strain>
        <tissue evidence="1">Whole animal</tissue>
    </source>
</reference>
<proteinExistence type="predicted"/>
<evidence type="ECO:0000313" key="1">
    <source>
        <dbReference type="EMBL" id="OAF66607.1"/>
    </source>
</evidence>
<organism evidence="1 2">
    <name type="scientific">Intoshia linei</name>
    <dbReference type="NCBI Taxonomy" id="1819745"/>
    <lineage>
        <taxon>Eukaryota</taxon>
        <taxon>Metazoa</taxon>
        <taxon>Spiralia</taxon>
        <taxon>Lophotrochozoa</taxon>
        <taxon>Mesozoa</taxon>
        <taxon>Orthonectida</taxon>
        <taxon>Rhopaluridae</taxon>
        <taxon>Intoshia</taxon>
    </lineage>
</organism>
<accession>A0A177AX53</accession>
<dbReference type="PANTHER" id="PTHR19871">
    <property type="entry name" value="BETA TRANSDUCIN-RELATED PROTEIN"/>
    <property type="match status" value="1"/>
</dbReference>
<dbReference type="GO" id="GO:0003676">
    <property type="term" value="F:nucleic acid binding"/>
    <property type="evidence" value="ECO:0007669"/>
    <property type="project" value="InterPro"/>
</dbReference>
<gene>
    <name evidence="1" type="ORF">A3Q56_05661</name>
</gene>
<dbReference type="Proteomes" id="UP000078046">
    <property type="component" value="Unassembled WGS sequence"/>
</dbReference>
<dbReference type="EMBL" id="LWCA01000882">
    <property type="protein sequence ID" value="OAF66607.1"/>
    <property type="molecule type" value="Genomic_DNA"/>
</dbReference>